<keyword evidence="3" id="KW-1185">Reference proteome</keyword>
<evidence type="ECO:0000313" key="3">
    <source>
        <dbReference type="Proteomes" id="UP000011115"/>
    </source>
</evidence>
<feature type="compositionally biased region" description="Low complexity" evidence="1">
    <location>
        <begin position="45"/>
        <end position="65"/>
    </location>
</feature>
<feature type="compositionally biased region" description="Basic and acidic residues" evidence="1">
    <location>
        <begin position="69"/>
        <end position="78"/>
    </location>
</feature>
<feature type="region of interest" description="Disordered" evidence="1">
    <location>
        <begin position="1"/>
        <end position="130"/>
    </location>
</feature>
<dbReference type="Proteomes" id="UP000011115">
    <property type="component" value="Unassembled WGS sequence"/>
</dbReference>
<dbReference type="InParanoid" id="M1DYK5"/>
<reference evidence="2" key="2">
    <citation type="submission" date="2015-06" db="UniProtKB">
        <authorList>
            <consortium name="EnsemblPlants"/>
        </authorList>
    </citation>
    <scope>IDENTIFICATION</scope>
    <source>
        <strain evidence="2">DM1-3 516 R44</strain>
    </source>
</reference>
<proteinExistence type="predicted"/>
<evidence type="ECO:0000313" key="2">
    <source>
        <dbReference type="EnsemblPlants" id="PGSC0003DMT400096498"/>
    </source>
</evidence>
<reference evidence="3" key="1">
    <citation type="journal article" date="2011" name="Nature">
        <title>Genome sequence and analysis of the tuber crop potato.</title>
        <authorList>
            <consortium name="The Potato Genome Sequencing Consortium"/>
        </authorList>
    </citation>
    <scope>NUCLEOTIDE SEQUENCE [LARGE SCALE GENOMIC DNA]</scope>
    <source>
        <strain evidence="3">cv. DM1-3 516 R44</strain>
    </source>
</reference>
<dbReference type="PaxDb" id="4113-PGSC0003DMT400096498"/>
<dbReference type="EnsemblPlants" id="PGSC0003DMT400096498">
    <property type="protein sequence ID" value="PGSC0003DMT400096498"/>
    <property type="gene ID" value="PGSC0003DMG400046069"/>
</dbReference>
<evidence type="ECO:0000256" key="1">
    <source>
        <dbReference type="SAM" id="MobiDB-lite"/>
    </source>
</evidence>
<name>M1DYK5_SOLTU</name>
<protein>
    <submittedName>
        <fullName evidence="2">Uncharacterized protein</fullName>
    </submittedName>
</protein>
<dbReference type="AlphaFoldDB" id="M1DYK5"/>
<dbReference type="HOGENOM" id="CLU_1941784_0_0_1"/>
<feature type="compositionally biased region" description="Basic and acidic residues" evidence="1">
    <location>
        <begin position="25"/>
        <end position="37"/>
    </location>
</feature>
<accession>M1DYK5</accession>
<sequence length="130" mass="14273">MDGGCQEKQTNMQEGVSKGGNLTHVMHEGVQLDHDSGLKTPATTNQQSPNKSQEQQQKQLEEGNQASKNNRDKGHAETRTAGPVIDEYAVENSDDDLDGDNQSLKDPDEDDETSELLIRAFSPYSDKGIE</sequence>
<organism evidence="2 3">
    <name type="scientific">Solanum tuberosum</name>
    <name type="common">Potato</name>
    <dbReference type="NCBI Taxonomy" id="4113"/>
    <lineage>
        <taxon>Eukaryota</taxon>
        <taxon>Viridiplantae</taxon>
        <taxon>Streptophyta</taxon>
        <taxon>Embryophyta</taxon>
        <taxon>Tracheophyta</taxon>
        <taxon>Spermatophyta</taxon>
        <taxon>Magnoliopsida</taxon>
        <taxon>eudicotyledons</taxon>
        <taxon>Gunneridae</taxon>
        <taxon>Pentapetalae</taxon>
        <taxon>asterids</taxon>
        <taxon>lamiids</taxon>
        <taxon>Solanales</taxon>
        <taxon>Solanaceae</taxon>
        <taxon>Solanoideae</taxon>
        <taxon>Solaneae</taxon>
        <taxon>Solanum</taxon>
    </lineage>
</organism>
<feature type="compositionally biased region" description="Acidic residues" evidence="1">
    <location>
        <begin position="88"/>
        <end position="99"/>
    </location>
</feature>
<dbReference type="Gramene" id="PGSC0003DMT400096498">
    <property type="protein sequence ID" value="PGSC0003DMT400096498"/>
    <property type="gene ID" value="PGSC0003DMG400046069"/>
</dbReference>